<reference evidence="8" key="1">
    <citation type="journal article" date="2016" name="Genome Announc.">
        <title>Genome sequence of Ustilaginoidea virens IPU010, a rice pathogenic fungus causing false smut.</title>
        <authorList>
            <person name="Kumagai T."/>
            <person name="Ishii T."/>
            <person name="Terai G."/>
            <person name="Umemura M."/>
            <person name="Machida M."/>
            <person name="Asai K."/>
        </authorList>
    </citation>
    <scope>NUCLEOTIDE SEQUENCE [LARGE SCALE GENOMIC DNA]</scope>
    <source>
        <strain evidence="8">IPU010</strain>
    </source>
</reference>
<keyword evidence="6" id="KW-0539">Nucleus</keyword>
<dbReference type="InterPro" id="IPR052360">
    <property type="entry name" value="Transcr_Regulatory_Proteins"/>
</dbReference>
<protein>
    <submittedName>
        <fullName evidence="7">Uncharacterized protein</fullName>
    </submittedName>
</protein>
<evidence type="ECO:0000256" key="4">
    <source>
        <dbReference type="ARBA" id="ARBA00023125"/>
    </source>
</evidence>
<dbReference type="AlphaFoldDB" id="A0A1B5L967"/>
<name>A0A1B5L967_USTVR</name>
<evidence type="ECO:0000256" key="2">
    <source>
        <dbReference type="ARBA" id="ARBA00022833"/>
    </source>
</evidence>
<sequence>MKPGRYATIAGGQAVSVMALPRLPPKARTTASTAFCALCGQYRGTKSAMASLDASMPAIKPKVRDAIFDYEKRIQKQREQTTSVCDRSMNVVVIRLVICVFFELLMNNLQTALSHLQHISSILACNKYAGKQQVDRDLALALTRLELQAANLLTFGQQFSTSRSLGDTSPAPNRSFIELESEVTYLVGTVFSFLRNKADQYRYGSPGSILPDILIEASTLESQLHHFSGRIDQMKSLSSSSAAISPIEEAHLRMRTLTGVILVATSLYAEESIYDRFMRDFLIIVDCAATLLGNIPVTNVVEDPDLTLEPGIFYPLYLTACKCRASNVRRRAISLLYEVSKLGGARDAYLYAQVGQRVMQLEEACSDEEQPTGAAVPEWCRIHAAEIRPHAEARFADVVFRYRPNGMDGEWSDFSEVITW</sequence>
<evidence type="ECO:0000256" key="5">
    <source>
        <dbReference type="ARBA" id="ARBA00023163"/>
    </source>
</evidence>
<dbReference type="GO" id="GO:0003677">
    <property type="term" value="F:DNA binding"/>
    <property type="evidence" value="ECO:0007669"/>
    <property type="project" value="UniProtKB-KW"/>
</dbReference>
<keyword evidence="5" id="KW-0804">Transcription</keyword>
<comment type="caution">
    <text evidence="7">The sequence shown here is derived from an EMBL/GenBank/DDBJ whole genome shotgun (WGS) entry which is preliminary data.</text>
</comment>
<keyword evidence="2" id="KW-0862">Zinc</keyword>
<evidence type="ECO:0000256" key="6">
    <source>
        <dbReference type="ARBA" id="ARBA00023242"/>
    </source>
</evidence>
<keyword evidence="4" id="KW-0238">DNA-binding</keyword>
<dbReference type="PANTHER" id="PTHR36206">
    <property type="entry name" value="ASPERCRYPTIN BIOSYNTHESIS CLUSTER-SPECIFIC TRANSCRIPTION REGULATOR ATNN-RELATED"/>
    <property type="match status" value="1"/>
</dbReference>
<dbReference type="PANTHER" id="PTHR36206:SF13">
    <property type="entry name" value="TRANSCRIPTIONAL REGULATORY PROTEIN MOC3"/>
    <property type="match status" value="1"/>
</dbReference>
<keyword evidence="3" id="KW-0805">Transcription regulation</keyword>
<evidence type="ECO:0000256" key="1">
    <source>
        <dbReference type="ARBA" id="ARBA00022723"/>
    </source>
</evidence>
<organism evidence="7 8">
    <name type="scientific">Ustilaginoidea virens</name>
    <name type="common">Rice false smut fungus</name>
    <name type="synonym">Villosiclava virens</name>
    <dbReference type="NCBI Taxonomy" id="1159556"/>
    <lineage>
        <taxon>Eukaryota</taxon>
        <taxon>Fungi</taxon>
        <taxon>Dikarya</taxon>
        <taxon>Ascomycota</taxon>
        <taxon>Pezizomycotina</taxon>
        <taxon>Sordariomycetes</taxon>
        <taxon>Hypocreomycetidae</taxon>
        <taxon>Hypocreales</taxon>
        <taxon>Clavicipitaceae</taxon>
        <taxon>Ustilaginoidea</taxon>
    </lineage>
</organism>
<evidence type="ECO:0000313" key="7">
    <source>
        <dbReference type="EMBL" id="GAO19238.1"/>
    </source>
</evidence>
<evidence type="ECO:0000313" key="8">
    <source>
        <dbReference type="Proteomes" id="UP000054053"/>
    </source>
</evidence>
<evidence type="ECO:0000256" key="3">
    <source>
        <dbReference type="ARBA" id="ARBA00023015"/>
    </source>
</evidence>
<accession>A0A1B5L967</accession>
<proteinExistence type="predicted"/>
<dbReference type="Proteomes" id="UP000054053">
    <property type="component" value="Unassembled WGS sequence"/>
</dbReference>
<gene>
    <name evidence="7" type="ORF">UVI_02060500</name>
</gene>
<dbReference type="GO" id="GO:0046872">
    <property type="term" value="F:metal ion binding"/>
    <property type="evidence" value="ECO:0007669"/>
    <property type="project" value="UniProtKB-KW"/>
</dbReference>
<keyword evidence="1" id="KW-0479">Metal-binding</keyword>
<dbReference type="EMBL" id="BBTG02000063">
    <property type="protein sequence ID" value="GAO19238.1"/>
    <property type="molecule type" value="Genomic_DNA"/>
</dbReference>